<dbReference type="Proteomes" id="UP000267408">
    <property type="component" value="Unassembled WGS sequence"/>
</dbReference>
<protein>
    <submittedName>
        <fullName evidence="2">Uncharacterized protein</fullName>
    </submittedName>
</protein>
<reference evidence="2 3" key="1">
    <citation type="submission" date="2018-11" db="EMBL/GenBank/DDBJ databases">
        <title>Sequencing the genomes of 1000 actinobacteria strains.</title>
        <authorList>
            <person name="Klenk H.-P."/>
        </authorList>
    </citation>
    <scope>NUCLEOTIDE SEQUENCE [LARGE SCALE GENOMIC DNA]</scope>
    <source>
        <strain evidence="2 3">DSM 44780</strain>
    </source>
</reference>
<keyword evidence="1" id="KW-1133">Transmembrane helix</keyword>
<dbReference type="AlphaFoldDB" id="A0A8G1UH28"/>
<accession>A0A8G1UH28</accession>
<keyword evidence="1" id="KW-0812">Transmembrane</keyword>
<proteinExistence type="predicted"/>
<dbReference type="OrthoDB" id="9905244at2"/>
<evidence type="ECO:0000256" key="1">
    <source>
        <dbReference type="SAM" id="Phobius"/>
    </source>
</evidence>
<evidence type="ECO:0000313" key="3">
    <source>
        <dbReference type="Proteomes" id="UP000267408"/>
    </source>
</evidence>
<dbReference type="RefSeq" id="WP_100836967.1">
    <property type="nucleotide sequence ID" value="NZ_RJVJ01000001.1"/>
</dbReference>
<sequence length="69" mass="6901">MKNRLASSTAPAGHLSGAEVALMISLALLIAVLALVGRPVPDGLLVMAGACSAFITRGHPGALPGRQGR</sequence>
<organism evidence="2 3">
    <name type="scientific">Kitasatospora cineracea</name>
    <dbReference type="NCBI Taxonomy" id="88074"/>
    <lineage>
        <taxon>Bacteria</taxon>
        <taxon>Bacillati</taxon>
        <taxon>Actinomycetota</taxon>
        <taxon>Actinomycetes</taxon>
        <taxon>Kitasatosporales</taxon>
        <taxon>Streptomycetaceae</taxon>
        <taxon>Kitasatospora</taxon>
    </lineage>
</organism>
<evidence type="ECO:0000313" key="2">
    <source>
        <dbReference type="EMBL" id="ROR42914.1"/>
    </source>
</evidence>
<gene>
    <name evidence="2" type="ORF">EDD39_1048</name>
</gene>
<dbReference type="EMBL" id="RJVJ01000001">
    <property type="protein sequence ID" value="ROR42914.1"/>
    <property type="molecule type" value="Genomic_DNA"/>
</dbReference>
<keyword evidence="1" id="KW-0472">Membrane</keyword>
<name>A0A8G1UH28_9ACTN</name>
<feature type="transmembrane region" description="Helical" evidence="1">
    <location>
        <begin position="20"/>
        <end position="37"/>
    </location>
</feature>
<comment type="caution">
    <text evidence="2">The sequence shown here is derived from an EMBL/GenBank/DDBJ whole genome shotgun (WGS) entry which is preliminary data.</text>
</comment>